<evidence type="ECO:0000259" key="4">
    <source>
        <dbReference type="PROSITE" id="PS50222"/>
    </source>
</evidence>
<dbReference type="InterPro" id="IPR011992">
    <property type="entry name" value="EF-hand-dom_pair"/>
</dbReference>
<keyword evidence="6" id="KW-1185">Reference proteome</keyword>
<evidence type="ECO:0000256" key="2">
    <source>
        <dbReference type="ARBA" id="ARBA00022737"/>
    </source>
</evidence>
<dbReference type="InterPro" id="IPR002048">
    <property type="entry name" value="EF_hand_dom"/>
</dbReference>
<dbReference type="AlphaFoldDB" id="A0A2I0AEI3"/>
<protein>
    <submittedName>
        <fullName evidence="5">Putative calcium-binding protein CML29</fullName>
    </submittedName>
</protein>
<organism evidence="5 6">
    <name type="scientific">Apostasia shenzhenica</name>
    <dbReference type="NCBI Taxonomy" id="1088818"/>
    <lineage>
        <taxon>Eukaryota</taxon>
        <taxon>Viridiplantae</taxon>
        <taxon>Streptophyta</taxon>
        <taxon>Embryophyta</taxon>
        <taxon>Tracheophyta</taxon>
        <taxon>Spermatophyta</taxon>
        <taxon>Magnoliopsida</taxon>
        <taxon>Liliopsida</taxon>
        <taxon>Asparagales</taxon>
        <taxon>Orchidaceae</taxon>
        <taxon>Apostasioideae</taxon>
        <taxon>Apostasia</taxon>
    </lineage>
</organism>
<dbReference type="PANTHER" id="PTHR10891">
    <property type="entry name" value="EF-HAND CALCIUM-BINDING DOMAIN CONTAINING PROTEIN"/>
    <property type="match status" value="1"/>
</dbReference>
<dbReference type="FunFam" id="1.10.238.10:FF:000178">
    <property type="entry name" value="Calmodulin-2 A"/>
    <property type="match status" value="1"/>
</dbReference>
<dbReference type="GO" id="GO:0043226">
    <property type="term" value="C:organelle"/>
    <property type="evidence" value="ECO:0007669"/>
    <property type="project" value="UniProtKB-ARBA"/>
</dbReference>
<dbReference type="InterPro" id="IPR018247">
    <property type="entry name" value="EF_Hand_1_Ca_BS"/>
</dbReference>
<dbReference type="GO" id="GO:0005509">
    <property type="term" value="F:calcium ion binding"/>
    <property type="evidence" value="ECO:0007669"/>
    <property type="project" value="InterPro"/>
</dbReference>
<name>A0A2I0AEI3_9ASPA</name>
<dbReference type="SUPFAM" id="SSF47473">
    <property type="entry name" value="EF-hand"/>
    <property type="match status" value="1"/>
</dbReference>
<evidence type="ECO:0000256" key="1">
    <source>
        <dbReference type="ARBA" id="ARBA00022723"/>
    </source>
</evidence>
<dbReference type="InterPro" id="IPR039647">
    <property type="entry name" value="EF_hand_pair_protein_CML-like"/>
</dbReference>
<reference evidence="5 6" key="1">
    <citation type="journal article" date="2017" name="Nature">
        <title>The Apostasia genome and the evolution of orchids.</title>
        <authorList>
            <person name="Zhang G.Q."/>
            <person name="Liu K.W."/>
            <person name="Li Z."/>
            <person name="Lohaus R."/>
            <person name="Hsiao Y.Y."/>
            <person name="Niu S.C."/>
            <person name="Wang J.Y."/>
            <person name="Lin Y.C."/>
            <person name="Xu Q."/>
            <person name="Chen L.J."/>
            <person name="Yoshida K."/>
            <person name="Fujiwara S."/>
            <person name="Wang Z.W."/>
            <person name="Zhang Y.Q."/>
            <person name="Mitsuda N."/>
            <person name="Wang M."/>
            <person name="Liu G.H."/>
            <person name="Pecoraro L."/>
            <person name="Huang H.X."/>
            <person name="Xiao X.J."/>
            <person name="Lin M."/>
            <person name="Wu X.Y."/>
            <person name="Wu W.L."/>
            <person name="Chen Y.Y."/>
            <person name="Chang S.B."/>
            <person name="Sakamoto S."/>
            <person name="Ohme-Takagi M."/>
            <person name="Yagi M."/>
            <person name="Zeng S.J."/>
            <person name="Shen C.Y."/>
            <person name="Yeh C.M."/>
            <person name="Luo Y.B."/>
            <person name="Tsai W.C."/>
            <person name="Van de Peer Y."/>
            <person name="Liu Z.J."/>
        </authorList>
    </citation>
    <scope>NUCLEOTIDE SEQUENCE [LARGE SCALE GENOMIC DNA]</scope>
    <source>
        <strain evidence="6">cv. Shenzhen</strain>
        <tissue evidence="5">Stem</tissue>
    </source>
</reference>
<evidence type="ECO:0000313" key="6">
    <source>
        <dbReference type="Proteomes" id="UP000236161"/>
    </source>
</evidence>
<feature type="domain" description="EF-hand" evidence="4">
    <location>
        <begin position="115"/>
        <end position="148"/>
    </location>
</feature>
<evidence type="ECO:0000256" key="3">
    <source>
        <dbReference type="ARBA" id="ARBA00022837"/>
    </source>
</evidence>
<dbReference type="OrthoDB" id="26525at2759"/>
<gene>
    <name evidence="5" type="primary">CML29</name>
    <name evidence="5" type="ORF">AXF42_Ash011432</name>
</gene>
<accession>A0A2I0AEI3</accession>
<evidence type="ECO:0000313" key="5">
    <source>
        <dbReference type="EMBL" id="PKA53952.1"/>
    </source>
</evidence>
<dbReference type="SMART" id="SM00054">
    <property type="entry name" value="EFh"/>
    <property type="match status" value="2"/>
</dbReference>
<dbReference type="Proteomes" id="UP000236161">
    <property type="component" value="Unassembled WGS sequence"/>
</dbReference>
<sequence length="148" mass="14976">MAAPRAVSSSDIDALSSVHSMVEAFKAFDSNGDGLITAEELKAIMASLGYGTGDLDGDGDGLLTVDEFLAVAAEGLDVGAIAGLLQAALPVLAGEGDDVVTGEVLHEVLSCMGRISLEDCIDIIASMDGDGDGAVSLEDLRSVIYALS</sequence>
<keyword evidence="2" id="KW-0677">Repeat</keyword>
<dbReference type="Pfam" id="PF13405">
    <property type="entry name" value="EF-hand_6"/>
    <property type="match status" value="1"/>
</dbReference>
<dbReference type="EMBL" id="KZ451988">
    <property type="protein sequence ID" value="PKA53952.1"/>
    <property type="molecule type" value="Genomic_DNA"/>
</dbReference>
<proteinExistence type="predicted"/>
<keyword evidence="3" id="KW-0106">Calcium</keyword>
<keyword evidence="1" id="KW-0479">Metal-binding</keyword>
<dbReference type="Pfam" id="PF13202">
    <property type="entry name" value="EF-hand_5"/>
    <property type="match status" value="2"/>
</dbReference>
<dbReference type="PROSITE" id="PS50222">
    <property type="entry name" value="EF_HAND_2"/>
    <property type="match status" value="2"/>
</dbReference>
<dbReference type="Gene3D" id="1.10.238.10">
    <property type="entry name" value="EF-hand"/>
    <property type="match status" value="2"/>
</dbReference>
<dbReference type="STRING" id="1088818.A0A2I0AEI3"/>
<feature type="domain" description="EF-hand" evidence="4">
    <location>
        <begin position="16"/>
        <end position="51"/>
    </location>
</feature>
<dbReference type="PROSITE" id="PS00018">
    <property type="entry name" value="EF_HAND_1"/>
    <property type="match status" value="3"/>
</dbReference>
<dbReference type="CDD" id="cd00051">
    <property type="entry name" value="EFh"/>
    <property type="match status" value="1"/>
</dbReference>